<organism evidence="6 7">
    <name type="scientific">Acidianus manzaensis</name>
    <dbReference type="NCBI Taxonomy" id="282676"/>
    <lineage>
        <taxon>Archaea</taxon>
        <taxon>Thermoproteota</taxon>
        <taxon>Thermoprotei</taxon>
        <taxon>Sulfolobales</taxon>
        <taxon>Sulfolobaceae</taxon>
        <taxon>Acidianus</taxon>
    </lineage>
</organism>
<proteinExistence type="inferred from homology"/>
<feature type="active site" description="Proton acceptor" evidence="5">
    <location>
        <position position="9"/>
    </location>
</feature>
<keyword evidence="1 5" id="KW-0169">Cobalamin biosynthesis</keyword>
<dbReference type="KEGG" id="aman:B6F84_07015"/>
<comment type="catalytic activity">
    <reaction evidence="5">
        <text>Co-sirohydrochlorin + 2 H(+) = sirohydrochlorin + Co(2+)</text>
        <dbReference type="Rhea" id="RHEA:15893"/>
        <dbReference type="ChEBI" id="CHEBI:15378"/>
        <dbReference type="ChEBI" id="CHEBI:48828"/>
        <dbReference type="ChEBI" id="CHEBI:58351"/>
        <dbReference type="ChEBI" id="CHEBI:60049"/>
        <dbReference type="EC" id="4.99.1.3"/>
    </reaction>
</comment>
<keyword evidence="2 5" id="KW-0479">Metal-binding</keyword>
<comment type="pathway">
    <text evidence="5">Cofactor biosynthesis; adenosylcobalamin biosynthesis; cob(II)yrinate a,c-diamide from sirohydrochlorin (anaerobic route): step 1/10.</text>
</comment>
<comment type="function">
    <text evidence="5">Catalyzes the insertion of Co(2+) into sirohydrochlorin as part of the anaerobic pathway to cobalamin biosynthesis.</text>
</comment>
<comment type="subunit">
    <text evidence="5">Homotetramer; dimer of dimers.</text>
</comment>
<evidence type="ECO:0000256" key="2">
    <source>
        <dbReference type="ARBA" id="ARBA00022723"/>
    </source>
</evidence>
<reference evidence="6 7" key="1">
    <citation type="submission" date="2017-03" db="EMBL/GenBank/DDBJ databases">
        <title>Sulfur activation and transportation mechanism of thermophilic Archaea Acidianus manzaensis YN-25.</title>
        <authorList>
            <person name="Ma Y."/>
            <person name="Yang Y."/>
            <person name="Xia J."/>
        </authorList>
    </citation>
    <scope>NUCLEOTIDE SEQUENCE [LARGE SCALE GENOMIC DNA]</scope>
    <source>
        <strain evidence="6 7">YN-25</strain>
    </source>
</reference>
<dbReference type="Gene3D" id="3.40.50.1400">
    <property type="match status" value="1"/>
</dbReference>
<evidence type="ECO:0000256" key="4">
    <source>
        <dbReference type="ARBA" id="ARBA00023285"/>
    </source>
</evidence>
<dbReference type="STRING" id="282676.B6F84_07015"/>
<evidence type="ECO:0000256" key="1">
    <source>
        <dbReference type="ARBA" id="ARBA00022573"/>
    </source>
</evidence>
<dbReference type="SUPFAM" id="SSF53800">
    <property type="entry name" value="Chelatase"/>
    <property type="match status" value="1"/>
</dbReference>
<comment type="similarity">
    <text evidence="5">Belongs to the CbiX family. CbiXS subfamily.</text>
</comment>
<evidence type="ECO:0000256" key="3">
    <source>
        <dbReference type="ARBA" id="ARBA00023239"/>
    </source>
</evidence>
<protein>
    <recommendedName>
        <fullName evidence="5">Sirohydrochlorin cobaltochelatase</fullName>
        <ecNumber evidence="5">4.99.1.3</ecNumber>
    </recommendedName>
    <alternativeName>
        <fullName evidence="5">CbiXS</fullName>
    </alternativeName>
</protein>
<feature type="binding site" evidence="5">
    <location>
        <begin position="68"/>
        <end position="73"/>
    </location>
    <ligand>
        <name>substrate</name>
    </ligand>
</feature>
<dbReference type="EMBL" id="CP020477">
    <property type="protein sequence ID" value="ARM75811.1"/>
    <property type="molecule type" value="Genomic_DNA"/>
</dbReference>
<dbReference type="EC" id="4.99.1.3" evidence="5"/>
<dbReference type="OrthoDB" id="11653at2157"/>
<evidence type="ECO:0000313" key="6">
    <source>
        <dbReference type="EMBL" id="ARM75811.1"/>
    </source>
</evidence>
<dbReference type="InterPro" id="IPR002762">
    <property type="entry name" value="CbiX-like"/>
</dbReference>
<dbReference type="HAMAP" id="MF_00785">
    <property type="entry name" value="CbiX"/>
    <property type="match status" value="1"/>
</dbReference>
<dbReference type="AlphaFoldDB" id="A0A1W6JZQ3"/>
<keyword evidence="7" id="KW-1185">Reference proteome</keyword>
<evidence type="ECO:0000313" key="7">
    <source>
        <dbReference type="Proteomes" id="UP000193404"/>
    </source>
</evidence>
<feature type="binding site" evidence="5">
    <location>
        <position position="73"/>
    </location>
    <ligand>
        <name>Co(2+)</name>
        <dbReference type="ChEBI" id="CHEBI:48828"/>
    </ligand>
</feature>
<dbReference type="Proteomes" id="UP000193404">
    <property type="component" value="Chromosome"/>
</dbReference>
<dbReference type="Pfam" id="PF01903">
    <property type="entry name" value="CbiX"/>
    <property type="match status" value="1"/>
</dbReference>
<keyword evidence="3 5" id="KW-0456">Lyase</keyword>
<dbReference type="InterPro" id="IPR023652">
    <property type="entry name" value="SiroHydchlorin_Cochelatase"/>
</dbReference>
<dbReference type="InterPro" id="IPR050963">
    <property type="entry name" value="Sirohydro_Cobaltochel/CbiX"/>
</dbReference>
<dbReference type="RefSeq" id="WP_148691591.1">
    <property type="nucleotide sequence ID" value="NZ_CP020477.1"/>
</dbReference>
<dbReference type="GO" id="GO:0016852">
    <property type="term" value="F:sirohydrochlorin cobaltochelatase activity"/>
    <property type="evidence" value="ECO:0007669"/>
    <property type="project" value="UniProtKB-UniRule"/>
</dbReference>
<dbReference type="GeneID" id="41590656"/>
<accession>A0A1W6JZQ3</accession>
<dbReference type="UniPathway" id="UPA00148">
    <property type="reaction ID" value="UER00223"/>
</dbReference>
<dbReference type="CDD" id="cd03416">
    <property type="entry name" value="CbiX_SirB_N"/>
    <property type="match status" value="1"/>
</dbReference>
<dbReference type="PANTHER" id="PTHR33542:SF3">
    <property type="entry name" value="SIROHYDROCHLORIN FERROCHELATASE, CHLOROPLASTIC"/>
    <property type="match status" value="1"/>
</dbReference>
<dbReference type="GO" id="GO:0019251">
    <property type="term" value="P:anaerobic cobalamin biosynthetic process"/>
    <property type="evidence" value="ECO:0007669"/>
    <property type="project" value="UniProtKB-UniRule"/>
</dbReference>
<feature type="binding site" evidence="5">
    <location>
        <position position="43"/>
    </location>
    <ligand>
        <name>substrate</name>
    </ligand>
</feature>
<evidence type="ECO:0000256" key="5">
    <source>
        <dbReference type="HAMAP-Rule" id="MF_00785"/>
    </source>
</evidence>
<gene>
    <name evidence="5" type="primary">cbiX</name>
    <name evidence="6" type="ORF">B6F84_07015</name>
</gene>
<keyword evidence="4 5" id="KW-0170">Cobalt</keyword>
<name>A0A1W6JZQ3_9CREN</name>
<feature type="binding site" evidence="5">
    <location>
        <position position="9"/>
    </location>
    <ligand>
        <name>Co(2+)</name>
        <dbReference type="ChEBI" id="CHEBI:48828"/>
    </ligand>
</feature>
<sequence length="129" mass="14689">MIGVILVLHGSRIDEWKNVAIQYKKLLENYFPLVEYGFLEFNKPELKEALQMLVDKGATEIIAVPLLFATGVHFYKDIPRLLGINEEGFAEVKGNKIKVLIAQPIGIDKRVAEVLKERVEEVIESNRLL</sequence>
<dbReference type="GO" id="GO:0050897">
    <property type="term" value="F:cobalt ion binding"/>
    <property type="evidence" value="ECO:0007669"/>
    <property type="project" value="UniProtKB-UniRule"/>
</dbReference>
<dbReference type="PANTHER" id="PTHR33542">
    <property type="entry name" value="SIROHYDROCHLORIN FERROCHELATASE, CHLOROPLASTIC"/>
    <property type="match status" value="1"/>
</dbReference>